<accession>F3ZY91</accession>
<dbReference type="eggNOG" id="COG3432">
    <property type="taxonomic scope" value="Bacteria"/>
</dbReference>
<dbReference type="Pfam" id="PF14277">
    <property type="entry name" value="DUF4364"/>
    <property type="match status" value="1"/>
</dbReference>
<dbReference type="EMBL" id="CP002360">
    <property type="protein sequence ID" value="AEE95616.1"/>
    <property type="molecule type" value="Genomic_DNA"/>
</dbReference>
<dbReference type="InterPro" id="IPR025374">
    <property type="entry name" value="DUF4364"/>
</dbReference>
<sequence>MYINESQADVNRLAILYFIDKMHIPIPNAQITHFMVGANVMNYFDLQQLLSQLVRDGLVDYMESQGRYFYSINDKGKSIVVRLYDDIPQWMVNLIDDYAKGKHIDLPGESEMPAFYEKKNEEEYIVHCKVIENGMMLMDLRINVPNSELAQIICDGWPAKAADVYKAVVENISS</sequence>
<organism evidence="1 2">
    <name type="scientific">Mahella australiensis (strain DSM 15567 / CIP 107919 / 50-1 BON)</name>
    <dbReference type="NCBI Taxonomy" id="697281"/>
    <lineage>
        <taxon>Bacteria</taxon>
        <taxon>Bacillati</taxon>
        <taxon>Bacillota</taxon>
        <taxon>Clostridia</taxon>
        <taxon>Thermoanaerobacterales</taxon>
        <taxon>Thermoanaerobacterales Family IV. Incertae Sedis</taxon>
        <taxon>Mahella</taxon>
    </lineage>
</organism>
<dbReference type="Gene3D" id="1.10.10.10">
    <property type="entry name" value="Winged helix-like DNA-binding domain superfamily/Winged helix DNA-binding domain"/>
    <property type="match status" value="1"/>
</dbReference>
<dbReference type="InterPro" id="IPR036390">
    <property type="entry name" value="WH_DNA-bd_sf"/>
</dbReference>
<gene>
    <name evidence="1" type="ordered locus">Mahau_0400</name>
</gene>
<name>F3ZY91_MAHA5</name>
<evidence type="ECO:0000313" key="1">
    <source>
        <dbReference type="EMBL" id="AEE95616.1"/>
    </source>
</evidence>
<reference evidence="1 2" key="2">
    <citation type="journal article" date="2011" name="Stand. Genomic Sci.">
        <title>Complete genome sequence of Mahella australiensis type strain (50-1 BON).</title>
        <authorList>
            <person name="Sikorski J."/>
            <person name="Teshima H."/>
            <person name="Nolan M."/>
            <person name="Lucas S."/>
            <person name="Hammon N."/>
            <person name="Deshpande S."/>
            <person name="Cheng J.F."/>
            <person name="Pitluck S."/>
            <person name="Liolios K."/>
            <person name="Pagani I."/>
            <person name="Ivanova N."/>
            <person name="Huntemann M."/>
            <person name="Mavromatis K."/>
            <person name="Ovchinikova G."/>
            <person name="Pati A."/>
            <person name="Tapia R."/>
            <person name="Han C."/>
            <person name="Goodwin L."/>
            <person name="Chen A."/>
            <person name="Palaniappan K."/>
            <person name="Land M."/>
            <person name="Hauser L."/>
            <person name="Ngatchou-Djao O.D."/>
            <person name="Rohde M."/>
            <person name="Pukall R."/>
            <person name="Spring S."/>
            <person name="Abt B."/>
            <person name="Goker M."/>
            <person name="Detter J.C."/>
            <person name="Woyke T."/>
            <person name="Bristow J."/>
            <person name="Markowitz V."/>
            <person name="Hugenholtz P."/>
            <person name="Eisen J.A."/>
            <person name="Kyrpides N.C."/>
            <person name="Klenk H.P."/>
            <person name="Lapidus A."/>
        </authorList>
    </citation>
    <scope>NUCLEOTIDE SEQUENCE [LARGE SCALE GENOMIC DNA]</scope>
    <source>
        <strain evidence="2">DSM 15567 / CIP 107919 / 50-1 BON</strain>
    </source>
</reference>
<dbReference type="SUPFAM" id="SSF46785">
    <property type="entry name" value="Winged helix' DNA-binding domain"/>
    <property type="match status" value="1"/>
</dbReference>
<keyword evidence="2" id="KW-1185">Reference proteome</keyword>
<proteinExistence type="predicted"/>
<dbReference type="AlphaFoldDB" id="F3ZY91"/>
<dbReference type="OrthoDB" id="9783597at2"/>
<dbReference type="KEGG" id="mas:Mahau_0400"/>
<dbReference type="InterPro" id="IPR036388">
    <property type="entry name" value="WH-like_DNA-bd_sf"/>
</dbReference>
<evidence type="ECO:0000313" key="2">
    <source>
        <dbReference type="Proteomes" id="UP000008457"/>
    </source>
</evidence>
<dbReference type="STRING" id="697281.Mahau_0400"/>
<dbReference type="Proteomes" id="UP000008457">
    <property type="component" value="Chromosome"/>
</dbReference>
<evidence type="ECO:0008006" key="3">
    <source>
        <dbReference type="Google" id="ProtNLM"/>
    </source>
</evidence>
<dbReference type="RefSeq" id="WP_013780049.1">
    <property type="nucleotide sequence ID" value="NC_015520.1"/>
</dbReference>
<reference evidence="2" key="1">
    <citation type="submission" date="2010-11" db="EMBL/GenBank/DDBJ databases">
        <title>The complete genome of Mahella australiensis DSM 15567.</title>
        <authorList>
            <consortium name="US DOE Joint Genome Institute (JGI-PGF)"/>
            <person name="Lucas S."/>
            <person name="Copeland A."/>
            <person name="Lapidus A."/>
            <person name="Bruce D."/>
            <person name="Goodwin L."/>
            <person name="Pitluck S."/>
            <person name="Kyrpides N."/>
            <person name="Mavromatis K."/>
            <person name="Pagani I."/>
            <person name="Ivanova N."/>
            <person name="Teshima H."/>
            <person name="Brettin T."/>
            <person name="Detter J.C."/>
            <person name="Han C."/>
            <person name="Tapia R."/>
            <person name="Land M."/>
            <person name="Hauser L."/>
            <person name="Markowitz V."/>
            <person name="Cheng J.-F."/>
            <person name="Hugenholtz P."/>
            <person name="Woyke T."/>
            <person name="Wu D."/>
            <person name="Spring S."/>
            <person name="Pukall R."/>
            <person name="Steenblock K."/>
            <person name="Schneider S."/>
            <person name="Klenk H.-P."/>
            <person name="Eisen J.A."/>
        </authorList>
    </citation>
    <scope>NUCLEOTIDE SEQUENCE [LARGE SCALE GENOMIC DNA]</scope>
    <source>
        <strain evidence="2">DSM 15567 / CIP 107919 / 50-1 BON</strain>
    </source>
</reference>
<protein>
    <recommendedName>
        <fullName evidence="3">DUF4364 domain-containing protein</fullName>
    </recommendedName>
</protein>
<dbReference type="HOGENOM" id="CLU_103675_1_0_9"/>